<comment type="caution">
    <text evidence="1">The sequence shown here is derived from an EMBL/GenBank/DDBJ whole genome shotgun (WGS) entry which is preliminary data.</text>
</comment>
<evidence type="ECO:0000313" key="2">
    <source>
        <dbReference type="Proteomes" id="UP001500653"/>
    </source>
</evidence>
<reference evidence="1 2" key="1">
    <citation type="journal article" date="2019" name="Int. J. Syst. Evol. Microbiol.">
        <title>The Global Catalogue of Microorganisms (GCM) 10K type strain sequencing project: providing services to taxonomists for standard genome sequencing and annotation.</title>
        <authorList>
            <consortium name="The Broad Institute Genomics Platform"/>
            <consortium name="The Broad Institute Genome Sequencing Center for Infectious Disease"/>
            <person name="Wu L."/>
            <person name="Ma J."/>
        </authorList>
    </citation>
    <scope>NUCLEOTIDE SEQUENCE [LARGE SCALE GENOMIC DNA]</scope>
    <source>
        <strain evidence="1 2">JCM 13023</strain>
    </source>
</reference>
<name>A0ABN1W0S7_9PSEU</name>
<organism evidence="1 2">
    <name type="scientific">Prauserella halophila</name>
    <dbReference type="NCBI Taxonomy" id="185641"/>
    <lineage>
        <taxon>Bacteria</taxon>
        <taxon>Bacillati</taxon>
        <taxon>Actinomycetota</taxon>
        <taxon>Actinomycetes</taxon>
        <taxon>Pseudonocardiales</taxon>
        <taxon>Pseudonocardiaceae</taxon>
        <taxon>Prauserella</taxon>
    </lineage>
</organism>
<sequence length="164" mass="17520">MANGWTVQVSADDGVDYVPFGPLGDAIPATFTATIQYDGAPVVMAVRAGFGGDKIVVESATVARTDGTSVTPRDMSALELGAVVQDVGGAAVQPGHGAHLGHRPDKRPDDDELELVAACYWFHYVTWGRPRQAVMGIWDLPRATANRWITKARERFDMPDGGAP</sequence>
<dbReference type="Proteomes" id="UP001500653">
    <property type="component" value="Unassembled WGS sequence"/>
</dbReference>
<protein>
    <submittedName>
        <fullName evidence="1">Uncharacterized protein</fullName>
    </submittedName>
</protein>
<dbReference type="EMBL" id="BAAALN010000003">
    <property type="protein sequence ID" value="GAA1229577.1"/>
    <property type="molecule type" value="Genomic_DNA"/>
</dbReference>
<proteinExistence type="predicted"/>
<accession>A0ABN1W0S7</accession>
<gene>
    <name evidence="1" type="ORF">GCM10009676_10220</name>
</gene>
<dbReference type="RefSeq" id="WP_253862798.1">
    <property type="nucleotide sequence ID" value="NZ_BAAALN010000003.1"/>
</dbReference>
<evidence type="ECO:0000313" key="1">
    <source>
        <dbReference type="EMBL" id="GAA1229577.1"/>
    </source>
</evidence>
<keyword evidence="2" id="KW-1185">Reference proteome</keyword>